<sequence>MRGETSAHETRADGWSATWQLHHGRLRITLVRRVSENEPLLSSPLATAPDLTVLRERHPELSRLWDEVRADFWRPTRTAAASPAARIQQVTLRSRRAGYRMVRQPQPPRLWTLLDADDGMPLHTARTLDQLEQWLDE</sequence>
<evidence type="ECO:0000313" key="2">
    <source>
        <dbReference type="Proteomes" id="UP000516173"/>
    </source>
</evidence>
<dbReference type="Proteomes" id="UP000516173">
    <property type="component" value="Chromosome"/>
</dbReference>
<name>A0A7G1KQ37_9NOCA</name>
<gene>
    <name evidence="1" type="ORF">NWFMUON74_50840</name>
</gene>
<dbReference type="KEGG" id="nwl:NWFMUON74_50840"/>
<accession>A0A7G1KQ37</accession>
<proteinExistence type="predicted"/>
<keyword evidence="2" id="KW-1185">Reference proteome</keyword>
<dbReference type="RefSeq" id="WP_280374157.1">
    <property type="nucleotide sequence ID" value="NZ_JARWPS010000419.1"/>
</dbReference>
<protein>
    <submittedName>
        <fullName evidence="1">Uncharacterized protein</fullName>
    </submittedName>
</protein>
<dbReference type="EMBL" id="AP023396">
    <property type="protein sequence ID" value="BCK57312.1"/>
    <property type="molecule type" value="Genomic_DNA"/>
</dbReference>
<organism evidence="1 2">
    <name type="scientific">Nocardia wallacei</name>
    <dbReference type="NCBI Taxonomy" id="480035"/>
    <lineage>
        <taxon>Bacteria</taxon>
        <taxon>Bacillati</taxon>
        <taxon>Actinomycetota</taxon>
        <taxon>Actinomycetes</taxon>
        <taxon>Mycobacteriales</taxon>
        <taxon>Nocardiaceae</taxon>
        <taxon>Nocardia</taxon>
    </lineage>
</organism>
<dbReference type="AlphaFoldDB" id="A0A7G1KQ37"/>
<reference evidence="1 2" key="1">
    <citation type="submission" date="2020-08" db="EMBL/GenBank/DDBJ databases">
        <title>Genome Sequencing of Nocardia wallacei strain FMUON74 and assembly.</title>
        <authorList>
            <person name="Toyokawa M."/>
            <person name="Uesaka K."/>
        </authorList>
    </citation>
    <scope>NUCLEOTIDE SEQUENCE [LARGE SCALE GENOMIC DNA]</scope>
    <source>
        <strain evidence="1 2">FMUON74</strain>
    </source>
</reference>
<evidence type="ECO:0000313" key="1">
    <source>
        <dbReference type="EMBL" id="BCK57312.1"/>
    </source>
</evidence>